<feature type="transmembrane region" description="Helical" evidence="4">
    <location>
        <begin position="419"/>
        <end position="436"/>
    </location>
</feature>
<dbReference type="InterPro" id="IPR011701">
    <property type="entry name" value="MFS"/>
</dbReference>
<dbReference type="PANTHER" id="PTHR11360">
    <property type="entry name" value="MONOCARBOXYLATE TRANSPORTER"/>
    <property type="match status" value="1"/>
</dbReference>
<feature type="domain" description="Major facilitator superfamily (MFS) profile" evidence="5">
    <location>
        <begin position="41"/>
        <end position="441"/>
    </location>
</feature>
<dbReference type="PROSITE" id="PS50850">
    <property type="entry name" value="MFS"/>
    <property type="match status" value="1"/>
</dbReference>
<reference evidence="6" key="1">
    <citation type="submission" date="2014-09" db="EMBL/GenBank/DDBJ databases">
        <title>Genome sequence of the luminous mushroom Mycena chlorophos for searching fungal bioluminescence genes.</title>
        <authorList>
            <person name="Tanaka Y."/>
            <person name="Kasuga D."/>
            <person name="Oba Y."/>
            <person name="Hase S."/>
            <person name="Sato K."/>
            <person name="Oba Y."/>
            <person name="Sakakibara Y."/>
        </authorList>
    </citation>
    <scope>NUCLEOTIDE SEQUENCE</scope>
</reference>
<evidence type="ECO:0000313" key="7">
    <source>
        <dbReference type="Proteomes" id="UP000815677"/>
    </source>
</evidence>
<feature type="transmembrane region" description="Helical" evidence="4">
    <location>
        <begin position="322"/>
        <end position="345"/>
    </location>
</feature>
<dbReference type="SUPFAM" id="SSF103473">
    <property type="entry name" value="MFS general substrate transporter"/>
    <property type="match status" value="1"/>
</dbReference>
<evidence type="ECO:0000256" key="1">
    <source>
        <dbReference type="ARBA" id="ARBA00004141"/>
    </source>
</evidence>
<dbReference type="InterPro" id="IPR050327">
    <property type="entry name" value="Proton-linked_MCT"/>
</dbReference>
<dbReference type="Proteomes" id="UP000815677">
    <property type="component" value="Unassembled WGS sequence"/>
</dbReference>
<evidence type="ECO:0000313" key="6">
    <source>
        <dbReference type="EMBL" id="GAT47578.1"/>
    </source>
</evidence>
<proteinExistence type="inferred from homology"/>
<feature type="transmembrane region" description="Helical" evidence="4">
    <location>
        <begin position="281"/>
        <end position="302"/>
    </location>
</feature>
<dbReference type="PANTHER" id="PTHR11360:SF284">
    <property type="entry name" value="EG:103B4.3 PROTEIN-RELATED"/>
    <property type="match status" value="1"/>
</dbReference>
<gene>
    <name evidence="6" type="ORF">MCHLO_05035</name>
</gene>
<evidence type="ECO:0000256" key="2">
    <source>
        <dbReference type="ARBA" id="ARBA00006727"/>
    </source>
</evidence>
<feature type="transmembrane region" description="Helical" evidence="4">
    <location>
        <begin position="201"/>
        <end position="224"/>
    </location>
</feature>
<feature type="transmembrane region" description="Helical" evidence="4">
    <location>
        <begin position="351"/>
        <end position="375"/>
    </location>
</feature>
<keyword evidence="7" id="KW-1185">Reference proteome</keyword>
<name>A0ABQ0L8Z3_MYCCL</name>
<feature type="transmembrane region" description="Helical" evidence="4">
    <location>
        <begin position="245"/>
        <end position="266"/>
    </location>
</feature>
<organism evidence="6 7">
    <name type="scientific">Mycena chlorophos</name>
    <name type="common">Agaric fungus</name>
    <name type="synonym">Agaricus chlorophos</name>
    <dbReference type="NCBI Taxonomy" id="658473"/>
    <lineage>
        <taxon>Eukaryota</taxon>
        <taxon>Fungi</taxon>
        <taxon>Dikarya</taxon>
        <taxon>Basidiomycota</taxon>
        <taxon>Agaricomycotina</taxon>
        <taxon>Agaricomycetes</taxon>
        <taxon>Agaricomycetidae</taxon>
        <taxon>Agaricales</taxon>
        <taxon>Marasmiineae</taxon>
        <taxon>Mycenaceae</taxon>
        <taxon>Mycena</taxon>
    </lineage>
</organism>
<feature type="transmembrane region" description="Helical" evidence="4">
    <location>
        <begin position="168"/>
        <end position="189"/>
    </location>
</feature>
<evidence type="ECO:0000256" key="3">
    <source>
        <dbReference type="SAM" id="MobiDB-lite"/>
    </source>
</evidence>
<sequence>MVSDHDSQKTATGPTDAASSALEKPSAADQLPDVPDGGLRAWMVVAGTMAANASTFGFVNSWGVFQTFYQETLLANNSSSAIAWIGSIQYALIFLPGLLTGRLFDLGYFKLPYSISSVLLVAFTILIGECKQYWHFLLCQAFGAGLMCGVIFGPTLSVVGHWFRKKRGIAFGFSAIGSSVGGTVFPIAIHKLIPQVGFAWTMRIVALLLLVLLTFANLTVARRLPPSPQKRSMIDISLFKTKPEYTIYTLSAFTSFLGLYTMLTYIDLSGVQAGINADFSFYLVAIANAGSVVGRIGGGVLADRFGESSSGCGYGQRSPMGLASPLNVLAPMTLVAAVMTFAWPFAQTKGALTAVAVLYGIVSGSYISTFALPLMTMGPLTDIGRRAGMTLTIAAFGALFGPPISGAILRAPGGSFADVGYYASGIILCAVVLMLITRQLQLRRQLGAETGSVWLYAVRVKV</sequence>
<evidence type="ECO:0000256" key="4">
    <source>
        <dbReference type="SAM" id="Phobius"/>
    </source>
</evidence>
<feature type="transmembrane region" description="Helical" evidence="4">
    <location>
        <begin position="111"/>
        <end position="128"/>
    </location>
</feature>
<feature type="region of interest" description="Disordered" evidence="3">
    <location>
        <begin position="1"/>
        <end position="33"/>
    </location>
</feature>
<dbReference type="EMBL" id="DF843717">
    <property type="protein sequence ID" value="GAT47578.1"/>
    <property type="molecule type" value="Genomic_DNA"/>
</dbReference>
<dbReference type="Gene3D" id="1.20.1250.20">
    <property type="entry name" value="MFS general substrate transporter like domains"/>
    <property type="match status" value="2"/>
</dbReference>
<dbReference type="InterPro" id="IPR036259">
    <property type="entry name" value="MFS_trans_sf"/>
</dbReference>
<protein>
    <recommendedName>
        <fullName evidence="5">Major facilitator superfamily (MFS) profile domain-containing protein</fullName>
    </recommendedName>
</protein>
<keyword evidence="4" id="KW-0812">Transmembrane</keyword>
<dbReference type="Pfam" id="PF07690">
    <property type="entry name" value="MFS_1"/>
    <property type="match status" value="1"/>
</dbReference>
<keyword evidence="4" id="KW-0472">Membrane</keyword>
<dbReference type="InterPro" id="IPR020846">
    <property type="entry name" value="MFS_dom"/>
</dbReference>
<evidence type="ECO:0000259" key="5">
    <source>
        <dbReference type="PROSITE" id="PS50850"/>
    </source>
</evidence>
<keyword evidence="4" id="KW-1133">Transmembrane helix</keyword>
<feature type="transmembrane region" description="Helical" evidence="4">
    <location>
        <begin position="134"/>
        <end position="156"/>
    </location>
</feature>
<accession>A0ABQ0L8Z3</accession>
<comment type="subcellular location">
    <subcellularLocation>
        <location evidence="1">Membrane</location>
        <topology evidence="1">Multi-pass membrane protein</topology>
    </subcellularLocation>
</comment>
<feature type="transmembrane region" description="Helical" evidence="4">
    <location>
        <begin position="387"/>
        <end position="407"/>
    </location>
</feature>
<feature type="transmembrane region" description="Helical" evidence="4">
    <location>
        <begin position="81"/>
        <end position="99"/>
    </location>
</feature>
<comment type="similarity">
    <text evidence="2">Belongs to the major facilitator superfamily. Monocarboxylate porter (TC 2.A.1.13) family.</text>
</comment>